<gene>
    <name evidence="1" type="ORF">DSO57_1009487</name>
</gene>
<comment type="caution">
    <text evidence="1">The sequence shown here is derived from an EMBL/GenBank/DDBJ whole genome shotgun (WGS) entry which is preliminary data.</text>
</comment>
<reference evidence="1" key="1">
    <citation type="submission" date="2022-04" db="EMBL/GenBank/DDBJ databases">
        <title>Genome of the entomopathogenic fungus Entomophthora muscae.</title>
        <authorList>
            <person name="Elya C."/>
            <person name="Lovett B.R."/>
            <person name="Lee E."/>
            <person name="Macias A.M."/>
            <person name="Hajek A.E."/>
            <person name="De Bivort B.L."/>
            <person name="Kasson M.T."/>
            <person name="De Fine Licht H.H."/>
            <person name="Stajich J.E."/>
        </authorList>
    </citation>
    <scope>NUCLEOTIDE SEQUENCE</scope>
    <source>
        <strain evidence="1">Berkeley</strain>
    </source>
</reference>
<dbReference type="Proteomes" id="UP001165960">
    <property type="component" value="Unassembled WGS sequence"/>
</dbReference>
<name>A0ACC2UGB2_9FUNG</name>
<evidence type="ECO:0000313" key="2">
    <source>
        <dbReference type="Proteomes" id="UP001165960"/>
    </source>
</evidence>
<organism evidence="1 2">
    <name type="scientific">Entomophthora muscae</name>
    <dbReference type="NCBI Taxonomy" id="34485"/>
    <lineage>
        <taxon>Eukaryota</taxon>
        <taxon>Fungi</taxon>
        <taxon>Fungi incertae sedis</taxon>
        <taxon>Zoopagomycota</taxon>
        <taxon>Entomophthoromycotina</taxon>
        <taxon>Entomophthoromycetes</taxon>
        <taxon>Entomophthorales</taxon>
        <taxon>Entomophthoraceae</taxon>
        <taxon>Entomophthora</taxon>
    </lineage>
</organism>
<protein>
    <submittedName>
        <fullName evidence="1">Uncharacterized protein</fullName>
    </submittedName>
</protein>
<proteinExistence type="predicted"/>
<keyword evidence="2" id="KW-1185">Reference proteome</keyword>
<sequence length="106" mass="11891">MLQFMAAKGLIFTLDKDEEGPALLTCWAFDIDDSPIKGSRLDYVLVAGALASITSKSIVITSLLSDHMIVVVKIAKPKKKKQVWSIMSATMQNIEWVRSMEKQYQK</sequence>
<evidence type="ECO:0000313" key="1">
    <source>
        <dbReference type="EMBL" id="KAJ9085908.1"/>
    </source>
</evidence>
<dbReference type="EMBL" id="QTSX02000740">
    <property type="protein sequence ID" value="KAJ9085908.1"/>
    <property type="molecule type" value="Genomic_DNA"/>
</dbReference>
<accession>A0ACC2UGB2</accession>